<proteinExistence type="predicted"/>
<reference evidence="2 3" key="1">
    <citation type="submission" date="2021-07" db="EMBL/GenBank/DDBJ databases">
        <title>Whole Genome Sequence of Nocardia Iowensis.</title>
        <authorList>
            <person name="Lamm A."/>
            <person name="Collins-Fairclough A.M."/>
            <person name="Bunk B."/>
            <person name="Sproer C."/>
        </authorList>
    </citation>
    <scope>NUCLEOTIDE SEQUENCE [LARGE SCALE GENOMIC DNA]</scope>
    <source>
        <strain evidence="2 3">NRRL 5646</strain>
    </source>
</reference>
<dbReference type="EMBL" id="CP078145">
    <property type="protein sequence ID" value="QXN92501.1"/>
    <property type="molecule type" value="Genomic_DNA"/>
</dbReference>
<gene>
    <name evidence="2" type="ORF">KV110_04950</name>
</gene>
<feature type="region of interest" description="Disordered" evidence="1">
    <location>
        <begin position="284"/>
        <end position="305"/>
    </location>
</feature>
<organism evidence="2 3">
    <name type="scientific">Nocardia iowensis</name>
    <dbReference type="NCBI Taxonomy" id="204891"/>
    <lineage>
        <taxon>Bacteria</taxon>
        <taxon>Bacillati</taxon>
        <taxon>Actinomycetota</taxon>
        <taxon>Actinomycetes</taxon>
        <taxon>Mycobacteriales</taxon>
        <taxon>Nocardiaceae</taxon>
        <taxon>Nocardia</taxon>
    </lineage>
</organism>
<feature type="compositionally biased region" description="Gly residues" evidence="1">
    <location>
        <begin position="293"/>
        <end position="305"/>
    </location>
</feature>
<dbReference type="Proteomes" id="UP000694257">
    <property type="component" value="Chromosome"/>
</dbReference>
<dbReference type="RefSeq" id="WP_218473834.1">
    <property type="nucleotide sequence ID" value="NZ_BAABJN010000005.1"/>
</dbReference>
<keyword evidence="3" id="KW-1185">Reference proteome</keyword>
<evidence type="ECO:0000313" key="2">
    <source>
        <dbReference type="EMBL" id="QXN92501.1"/>
    </source>
</evidence>
<sequence length="432" mass="42449">MSSPLDQSIVELLRGSSLAPMIDRPVNDILKDMGLPQLPDLSAVPPMPGMPPMPVIDLSALMRPFTDLASSFGTGVLGSTSGPGIDPTQALSGVTQALQTAMQMGTSALQMAMQLWQGMAAAQAAEKAGQAAADGADLATQGMQEKAVLGNAAGSVAVGGALLGAVIAKYMATMIAASPLLASPGGQWFLVAQTAESLAEATAVVAKTRVEMTGHSASMTAVGQKKKITAAPTGVNSMEGIQQLMQLVQPLMGMVQTGTQSVSQLAPLLAPKVDPVTDAKAKEDRAREALAGGDPGKGVGAGGPGGSIGSIGGGPGVAPAPTPLAPWAGTKAAGVGPMPGLGGVGTGGPATEATAMRSTVSPGAATPGMMPLAGAAGAAAGARADDVSSVSSHLVTGQHGDEVVGNIEGVSLPVVGATEQVSEPPPDKELTL</sequence>
<evidence type="ECO:0000313" key="3">
    <source>
        <dbReference type="Proteomes" id="UP000694257"/>
    </source>
</evidence>
<evidence type="ECO:0000256" key="1">
    <source>
        <dbReference type="SAM" id="MobiDB-lite"/>
    </source>
</evidence>
<protein>
    <submittedName>
        <fullName evidence="2">Uncharacterized protein</fullName>
    </submittedName>
</protein>
<accession>A0ABX8RTA2</accession>
<name>A0ABX8RTA2_NOCIO</name>